<dbReference type="InterPro" id="IPR030470">
    <property type="entry name" value="UbiA_prenylTrfase_CS"/>
</dbReference>
<comment type="function">
    <text evidence="11">Catalyzes the prenylation of para-hydroxybenzoate (PHB) with an all-trans polyprenyl group. Mediates the second step in the final reaction sequence of ubiquinone-8 (UQ-8) biosynthesis, which is the condensation of the polyisoprenoid side chain with PHB, generating the first membrane-bound Q intermediate 3-octaprenyl-4-hydroxybenzoate.</text>
</comment>
<comment type="pathway">
    <text evidence="11">Cofactor biosynthesis; ubiquinone biosynthesis.</text>
</comment>
<keyword evidence="7 11" id="KW-0831">Ubiquinone biosynthesis</keyword>
<dbReference type="GO" id="GO:0005886">
    <property type="term" value="C:plasma membrane"/>
    <property type="evidence" value="ECO:0007669"/>
    <property type="project" value="UniProtKB-SubCell"/>
</dbReference>
<evidence type="ECO:0000256" key="1">
    <source>
        <dbReference type="ARBA" id="ARBA00001946"/>
    </source>
</evidence>
<keyword evidence="8 11" id="KW-0812">Transmembrane</keyword>
<keyword evidence="6 11" id="KW-0808">Transferase</keyword>
<sequence>MSASSTTDTATGHTDIRTGTWVDRVLPAGLRPYARLARLDRPIGTWLLLFPGWWAIALAAPAGQWPDWWLMALFAVGAVVMRGAGCTVNDILDRKLDAKVERTRVRPIPAGEVTVFQALGFLGLQLFLGLLVLLQLNFLSILLGVASLVLVFSYPLMKRITWWPQAFLGLTFNWGALMGWTAVKGTLDAPALLLYAGCILWTLGYDTIYAHQDKEDDARVGIKSTALLFGAKSKRWVAGFYAGAFALWLAALSSLGQGWVLAVPLLATGGLLWVQVRGWQVDDPADSLATFKASRFVGWALLVAIMAGVASQPAALSAGGGIPGIGGNGNRMPAPVGPLQLVAYPIR</sequence>
<feature type="transmembrane region" description="Helical" evidence="11">
    <location>
        <begin position="138"/>
        <end position="157"/>
    </location>
</feature>
<feature type="transmembrane region" description="Helical" evidence="11">
    <location>
        <begin position="236"/>
        <end position="253"/>
    </location>
</feature>
<evidence type="ECO:0000256" key="10">
    <source>
        <dbReference type="ARBA" id="ARBA00023136"/>
    </source>
</evidence>
<evidence type="ECO:0000256" key="8">
    <source>
        <dbReference type="ARBA" id="ARBA00022692"/>
    </source>
</evidence>
<gene>
    <name evidence="11" type="primary">ubiA</name>
    <name evidence="13" type="ORF">HHL28_02390</name>
</gene>
<comment type="similarity">
    <text evidence="3 11">Belongs to the UbiA prenyltransferase family.</text>
</comment>
<dbReference type="EC" id="2.5.1.39" evidence="11 12"/>
<dbReference type="FunFam" id="1.20.120.1780:FF:000001">
    <property type="entry name" value="4-hydroxybenzoate octaprenyltransferase"/>
    <property type="match status" value="1"/>
</dbReference>
<dbReference type="HAMAP" id="MF_01635">
    <property type="entry name" value="UbiA"/>
    <property type="match status" value="1"/>
</dbReference>
<feature type="transmembrane region" description="Helical" evidence="11">
    <location>
        <begin position="113"/>
        <end position="132"/>
    </location>
</feature>
<dbReference type="PANTHER" id="PTHR11048">
    <property type="entry name" value="PRENYLTRANSFERASES"/>
    <property type="match status" value="1"/>
</dbReference>
<proteinExistence type="inferred from homology"/>
<dbReference type="InterPro" id="IPR044878">
    <property type="entry name" value="UbiA_sf"/>
</dbReference>
<feature type="transmembrane region" description="Helical" evidence="11">
    <location>
        <begin position="259"/>
        <end position="276"/>
    </location>
</feature>
<keyword evidence="9 11" id="KW-1133">Transmembrane helix</keyword>
<dbReference type="Pfam" id="PF01040">
    <property type="entry name" value="UbiA"/>
    <property type="match status" value="1"/>
</dbReference>
<comment type="catalytic activity">
    <reaction evidence="11">
        <text>all-trans-octaprenyl diphosphate + 4-hydroxybenzoate = 4-hydroxy-3-(all-trans-octaprenyl)benzoate + diphosphate</text>
        <dbReference type="Rhea" id="RHEA:27782"/>
        <dbReference type="ChEBI" id="CHEBI:1617"/>
        <dbReference type="ChEBI" id="CHEBI:17879"/>
        <dbReference type="ChEBI" id="CHEBI:33019"/>
        <dbReference type="ChEBI" id="CHEBI:57711"/>
        <dbReference type="EC" id="2.5.1.39"/>
    </reaction>
</comment>
<reference evidence="13" key="1">
    <citation type="submission" date="2020-04" db="EMBL/GenBank/DDBJ databases">
        <title>A desert anoxygenic phototrophic bacterium fixes CO2 using RubisCO under aerobic conditions.</title>
        <authorList>
            <person name="Tang K."/>
        </authorList>
    </citation>
    <scope>NUCLEOTIDE SEQUENCE [LARGE SCALE GENOMIC DNA]</scope>
    <source>
        <strain evidence="13">MIMtkB3</strain>
    </source>
</reference>
<feature type="transmembrane region" description="Helical" evidence="11">
    <location>
        <begin position="68"/>
        <end position="92"/>
    </location>
</feature>
<comment type="subcellular location">
    <subcellularLocation>
        <location evidence="11">Cell inner membrane</location>
        <topology evidence="11">Multi-pass membrane protein</topology>
    </subcellularLocation>
    <subcellularLocation>
        <location evidence="2">Membrane</location>
        <topology evidence="2">Multi-pass membrane protein</topology>
    </subcellularLocation>
</comment>
<keyword evidence="10 11" id="KW-0472">Membrane</keyword>
<dbReference type="FunFam" id="1.10.357.140:FF:000003">
    <property type="entry name" value="4-hydroxybenzoate polyprenyltransferase, mitochondrial"/>
    <property type="match status" value="1"/>
</dbReference>
<evidence type="ECO:0000256" key="3">
    <source>
        <dbReference type="ARBA" id="ARBA00005985"/>
    </source>
</evidence>
<dbReference type="NCBIfam" id="TIGR01474">
    <property type="entry name" value="ubiA_proteo"/>
    <property type="match status" value="1"/>
</dbReference>
<evidence type="ECO:0000256" key="6">
    <source>
        <dbReference type="ARBA" id="ARBA00022679"/>
    </source>
</evidence>
<dbReference type="PANTHER" id="PTHR11048:SF28">
    <property type="entry name" value="4-HYDROXYBENZOATE POLYPRENYLTRANSFERASE, MITOCHONDRIAL"/>
    <property type="match status" value="1"/>
</dbReference>
<dbReference type="InterPro" id="IPR006370">
    <property type="entry name" value="HB_polyprenyltransferase-like"/>
</dbReference>
<dbReference type="Gene3D" id="1.20.120.1780">
    <property type="entry name" value="UbiA prenyltransferase"/>
    <property type="match status" value="1"/>
</dbReference>
<accession>A0A858R3Y4</accession>
<dbReference type="KEGG" id="acru:HHL28_02390"/>
<feature type="transmembrane region" description="Helical" evidence="11">
    <location>
        <begin position="296"/>
        <end position="315"/>
    </location>
</feature>
<dbReference type="CDD" id="cd13959">
    <property type="entry name" value="PT_UbiA_COQ2"/>
    <property type="match status" value="1"/>
</dbReference>
<name>A0A858R3Y4_9PROT</name>
<evidence type="ECO:0000256" key="4">
    <source>
        <dbReference type="ARBA" id="ARBA00022475"/>
    </source>
</evidence>
<dbReference type="AlphaFoldDB" id="A0A858R3Y4"/>
<evidence type="ECO:0000313" key="13">
    <source>
        <dbReference type="EMBL" id="QJE72105.1"/>
    </source>
</evidence>
<evidence type="ECO:0000256" key="7">
    <source>
        <dbReference type="ARBA" id="ARBA00022688"/>
    </source>
</evidence>
<keyword evidence="5 11" id="KW-0997">Cell inner membrane</keyword>
<evidence type="ECO:0000256" key="2">
    <source>
        <dbReference type="ARBA" id="ARBA00004141"/>
    </source>
</evidence>
<keyword evidence="14" id="KW-1185">Reference proteome</keyword>
<dbReference type="InterPro" id="IPR000537">
    <property type="entry name" value="UbiA_prenyltransferase"/>
</dbReference>
<evidence type="ECO:0000256" key="5">
    <source>
        <dbReference type="ARBA" id="ARBA00022519"/>
    </source>
</evidence>
<protein>
    <recommendedName>
        <fullName evidence="11 12">4-hydroxybenzoate octaprenyltransferase</fullName>
        <ecNumber evidence="11 12">2.5.1.39</ecNumber>
    </recommendedName>
    <alternativeName>
        <fullName evidence="11">4-HB polyprenyltransferase</fullName>
    </alternativeName>
</protein>
<dbReference type="GO" id="GO:0008412">
    <property type="term" value="F:4-hydroxybenzoate polyprenyltransferase activity"/>
    <property type="evidence" value="ECO:0007669"/>
    <property type="project" value="UniProtKB-UniRule"/>
</dbReference>
<evidence type="ECO:0000256" key="9">
    <source>
        <dbReference type="ARBA" id="ARBA00022989"/>
    </source>
</evidence>
<feature type="transmembrane region" description="Helical" evidence="11">
    <location>
        <begin position="166"/>
        <end position="183"/>
    </location>
</feature>
<dbReference type="Proteomes" id="UP000501891">
    <property type="component" value="Chromosome"/>
</dbReference>
<dbReference type="PROSITE" id="PS00943">
    <property type="entry name" value="UBIA"/>
    <property type="match status" value="1"/>
</dbReference>
<dbReference type="GO" id="GO:0006744">
    <property type="term" value="P:ubiquinone biosynthetic process"/>
    <property type="evidence" value="ECO:0007669"/>
    <property type="project" value="UniProtKB-UniRule"/>
</dbReference>
<feature type="transmembrane region" description="Helical" evidence="11">
    <location>
        <begin position="189"/>
        <end position="209"/>
    </location>
</feature>
<evidence type="ECO:0000313" key="14">
    <source>
        <dbReference type="Proteomes" id="UP000501891"/>
    </source>
</evidence>
<organism evidence="13 14">
    <name type="scientific">Aerophototrophica crusticola</name>
    <dbReference type="NCBI Taxonomy" id="1709002"/>
    <lineage>
        <taxon>Bacteria</taxon>
        <taxon>Pseudomonadati</taxon>
        <taxon>Pseudomonadota</taxon>
        <taxon>Alphaproteobacteria</taxon>
        <taxon>Rhodospirillales</taxon>
        <taxon>Rhodospirillaceae</taxon>
        <taxon>Aerophototrophica</taxon>
    </lineage>
</organism>
<comment type="cofactor">
    <cofactor evidence="1 11">
        <name>Mg(2+)</name>
        <dbReference type="ChEBI" id="CHEBI:18420"/>
    </cofactor>
</comment>
<dbReference type="Gene3D" id="1.10.357.140">
    <property type="entry name" value="UbiA prenyltransferase"/>
    <property type="match status" value="1"/>
</dbReference>
<keyword evidence="4 11" id="KW-1003">Cell membrane</keyword>
<dbReference type="InterPro" id="IPR039653">
    <property type="entry name" value="Prenyltransferase"/>
</dbReference>
<evidence type="ECO:0000256" key="11">
    <source>
        <dbReference type="HAMAP-Rule" id="MF_01635"/>
    </source>
</evidence>
<evidence type="ECO:0000256" key="12">
    <source>
        <dbReference type="NCBIfam" id="TIGR01474"/>
    </source>
</evidence>
<dbReference type="UniPathway" id="UPA00232"/>
<feature type="transmembrane region" description="Helical" evidence="11">
    <location>
        <begin position="43"/>
        <end position="62"/>
    </location>
</feature>
<dbReference type="EMBL" id="CP051775">
    <property type="protein sequence ID" value="QJE72105.1"/>
    <property type="molecule type" value="Genomic_DNA"/>
</dbReference>
<keyword evidence="11" id="KW-0460">Magnesium</keyword>